<sequence>MMESLWVKLIVGLIFVGYTGYTTFKSIRLYVTFKKKFENFKEVHKDYTLYVDNQILWIASGILSGFSLAMAFYCLKNPVEQQFYVVMAYLCIGIIFVGLTFETYVRKRCFFIEEGIFYVDKIYRFRVMVRFEQKKRSLFRNVRVLMADGEKFEVSHKLGVKLEECAKTRRSKKKNKQK</sequence>
<keyword evidence="1" id="KW-0812">Transmembrane</keyword>
<proteinExistence type="predicted"/>
<reference evidence="2 3" key="1">
    <citation type="submission" date="2019-08" db="EMBL/GenBank/DDBJ databases">
        <title>In-depth cultivation of the pig gut microbiome towards novel bacterial diversity and tailored functional studies.</title>
        <authorList>
            <person name="Wylensek D."/>
            <person name="Hitch T.C.A."/>
            <person name="Clavel T."/>
        </authorList>
    </citation>
    <scope>NUCLEOTIDE SEQUENCE [LARGE SCALE GENOMIC DNA]</scope>
    <source>
        <strain evidence="2 3">LKV-178-WT-2G</strain>
    </source>
</reference>
<dbReference type="EMBL" id="VUMM01000002">
    <property type="protein sequence ID" value="MSS00836.1"/>
    <property type="molecule type" value="Genomic_DNA"/>
</dbReference>
<dbReference type="AlphaFoldDB" id="A0A7X2N1Q7"/>
<dbReference type="Proteomes" id="UP000470082">
    <property type="component" value="Unassembled WGS sequence"/>
</dbReference>
<feature type="transmembrane region" description="Helical" evidence="1">
    <location>
        <begin position="81"/>
        <end position="101"/>
    </location>
</feature>
<feature type="transmembrane region" description="Helical" evidence="1">
    <location>
        <begin position="55"/>
        <end position="75"/>
    </location>
</feature>
<protein>
    <submittedName>
        <fullName evidence="2">Uncharacterized protein</fullName>
    </submittedName>
</protein>
<gene>
    <name evidence="2" type="ORF">FYJ50_01655</name>
</gene>
<evidence type="ECO:0000256" key="1">
    <source>
        <dbReference type="SAM" id="Phobius"/>
    </source>
</evidence>
<comment type="caution">
    <text evidence="2">The sequence shown here is derived from an EMBL/GenBank/DDBJ whole genome shotgun (WGS) entry which is preliminary data.</text>
</comment>
<keyword evidence="1" id="KW-1133">Transmembrane helix</keyword>
<organism evidence="2 3">
    <name type="scientific">Floccifex porci</name>
    <dbReference type="NCBI Taxonomy" id="2606629"/>
    <lineage>
        <taxon>Bacteria</taxon>
        <taxon>Bacillati</taxon>
        <taxon>Bacillota</taxon>
        <taxon>Erysipelotrichia</taxon>
        <taxon>Erysipelotrichales</taxon>
        <taxon>Erysipelotrichaceae</taxon>
        <taxon>Floccifex</taxon>
    </lineage>
</organism>
<keyword evidence="3" id="KW-1185">Reference proteome</keyword>
<evidence type="ECO:0000313" key="2">
    <source>
        <dbReference type="EMBL" id="MSS00836.1"/>
    </source>
</evidence>
<keyword evidence="1" id="KW-0472">Membrane</keyword>
<name>A0A7X2N1Q7_9FIRM</name>
<dbReference type="RefSeq" id="WP_154459308.1">
    <property type="nucleotide sequence ID" value="NZ_VUMM01000002.1"/>
</dbReference>
<accession>A0A7X2N1Q7</accession>
<evidence type="ECO:0000313" key="3">
    <source>
        <dbReference type="Proteomes" id="UP000470082"/>
    </source>
</evidence>
<feature type="transmembrane region" description="Helical" evidence="1">
    <location>
        <begin position="6"/>
        <end position="24"/>
    </location>
</feature>